<feature type="transmembrane region" description="Helical" evidence="2">
    <location>
        <begin position="116"/>
        <end position="135"/>
    </location>
</feature>
<dbReference type="PROSITE" id="PS51384">
    <property type="entry name" value="FAD_FR"/>
    <property type="match status" value="1"/>
</dbReference>
<accession>A0A6N9I3G4</accession>
<evidence type="ECO:0000259" key="3">
    <source>
        <dbReference type="PROSITE" id="PS51384"/>
    </source>
</evidence>
<sequence length="431" mass="49317">MMVNVLRRYPIALNIFWVFLVILVPTPLLLALFVSMGSIATDQRLLIAAGIIAYTWWLLAVFLSTRPKWLERAVGLPKMYLLHGCLGVIALVLAFLHEHYMVSMGQWIIVTGKLAWYLTLFGVLFAAFFMSGWIVDHFPTAANVKIRMQKVIKHQFSIWIHRLNIVAILLVWLHVELIGRVNGHLMFMVLFELYTFGVLGYYGWYKLDQKEGKMAGKVVKNRRLNAKTFQLTLEFQDNVPNLLAGDFLFFTFPTLSQETHPFSLTNKPSEKSHVVVLTIREVGDYTKGLSAVTVGSSFYAEGPFGQFSRIIESEPEKDLTLIGMGTGVAPLMSIAKRYHSRRNIHLIWTVKNKEDEFFRSELENLNDNRLKSFIQVGRVTTYELSQLLSEREIKENRFFVVGSSLAVLSVERSLKQIGVSKQNLSDERLTM</sequence>
<comment type="caution">
    <text evidence="4">The sequence shown here is derived from an EMBL/GenBank/DDBJ whole genome shotgun (WGS) entry which is preliminary data.</text>
</comment>
<dbReference type="GO" id="GO:0016491">
    <property type="term" value="F:oxidoreductase activity"/>
    <property type="evidence" value="ECO:0007669"/>
    <property type="project" value="UniProtKB-KW"/>
</dbReference>
<dbReference type="EMBL" id="WEZQ01000017">
    <property type="protein sequence ID" value="MYV17672.1"/>
    <property type="molecule type" value="Genomic_DNA"/>
</dbReference>
<dbReference type="InterPro" id="IPR017938">
    <property type="entry name" value="Riboflavin_synthase-like_b-brl"/>
</dbReference>
<keyword evidence="2" id="KW-0472">Membrane</keyword>
<dbReference type="InterPro" id="IPR017927">
    <property type="entry name" value="FAD-bd_FR_type"/>
</dbReference>
<keyword evidence="2" id="KW-1133">Transmembrane helix</keyword>
<dbReference type="GO" id="GO:0005886">
    <property type="term" value="C:plasma membrane"/>
    <property type="evidence" value="ECO:0007669"/>
    <property type="project" value="TreeGrafter"/>
</dbReference>
<evidence type="ECO:0000313" key="5">
    <source>
        <dbReference type="Proteomes" id="UP000449209"/>
    </source>
</evidence>
<evidence type="ECO:0000256" key="2">
    <source>
        <dbReference type="SAM" id="Phobius"/>
    </source>
</evidence>
<name>A0A6N9I3G4_9LACO</name>
<dbReference type="Gene3D" id="3.40.50.80">
    <property type="entry name" value="Nucleotide-binding domain of ferredoxin-NADP reductase (FNR) module"/>
    <property type="match status" value="1"/>
</dbReference>
<feature type="transmembrane region" description="Helical" evidence="2">
    <location>
        <begin position="45"/>
        <end position="64"/>
    </location>
</feature>
<feature type="transmembrane region" description="Helical" evidence="2">
    <location>
        <begin position="185"/>
        <end position="204"/>
    </location>
</feature>
<dbReference type="Pfam" id="PF00175">
    <property type="entry name" value="NAD_binding_1"/>
    <property type="match status" value="1"/>
</dbReference>
<dbReference type="PANTHER" id="PTHR11972">
    <property type="entry name" value="NADPH OXIDASE"/>
    <property type="match status" value="1"/>
</dbReference>
<reference evidence="4 5" key="1">
    <citation type="journal article" date="2019" name="Appl. Environ. Microbiol.">
        <title>Genetic determinants of hydroxycinnamic acid metabolism in heterofermentative lactobacilli.</title>
        <authorList>
            <person name="Gaur G."/>
            <person name="Oh J.H."/>
            <person name="Filannino P."/>
            <person name="Gobbetti M."/>
            <person name="van Pijkeren J.P."/>
            <person name="Ganzle M.G."/>
        </authorList>
    </citation>
    <scope>NUCLEOTIDE SEQUENCE [LARGE SCALE GENOMIC DNA]</scope>
    <source>
        <strain evidence="4 5">C5</strain>
    </source>
</reference>
<keyword evidence="2" id="KW-0812">Transmembrane</keyword>
<feature type="transmembrane region" description="Helical" evidence="2">
    <location>
        <begin position="156"/>
        <end position="173"/>
    </location>
</feature>
<proteinExistence type="predicted"/>
<keyword evidence="1" id="KW-0560">Oxidoreductase</keyword>
<dbReference type="SUPFAM" id="SSF63380">
    <property type="entry name" value="Riboflavin synthase domain-like"/>
    <property type="match status" value="1"/>
</dbReference>
<evidence type="ECO:0000313" key="4">
    <source>
        <dbReference type="EMBL" id="MYV17672.1"/>
    </source>
</evidence>
<evidence type="ECO:0000256" key="1">
    <source>
        <dbReference type="ARBA" id="ARBA00023002"/>
    </source>
</evidence>
<dbReference type="InterPro" id="IPR039261">
    <property type="entry name" value="FNR_nucleotide-bd"/>
</dbReference>
<protein>
    <submittedName>
        <fullName evidence="4">Iron reductase</fullName>
    </submittedName>
</protein>
<organism evidence="4 5">
    <name type="scientific">Furfurilactobacillus milii</name>
    <dbReference type="NCBI Taxonomy" id="2888272"/>
    <lineage>
        <taxon>Bacteria</taxon>
        <taxon>Bacillati</taxon>
        <taxon>Bacillota</taxon>
        <taxon>Bacilli</taxon>
        <taxon>Lactobacillales</taxon>
        <taxon>Lactobacillaceae</taxon>
        <taxon>Furfurilactobacillus</taxon>
    </lineage>
</organism>
<dbReference type="AlphaFoldDB" id="A0A6N9I3G4"/>
<dbReference type="Pfam" id="PF08022">
    <property type="entry name" value="FAD_binding_8"/>
    <property type="match status" value="1"/>
</dbReference>
<feature type="domain" description="FAD-binding FR-type" evidence="3">
    <location>
        <begin position="211"/>
        <end position="310"/>
    </location>
</feature>
<feature type="transmembrane region" description="Helical" evidence="2">
    <location>
        <begin position="76"/>
        <end position="96"/>
    </location>
</feature>
<dbReference type="Gene3D" id="2.40.30.10">
    <property type="entry name" value="Translation factors"/>
    <property type="match status" value="1"/>
</dbReference>
<dbReference type="SUPFAM" id="SSF52343">
    <property type="entry name" value="Ferredoxin reductase-like, C-terminal NADP-linked domain"/>
    <property type="match status" value="1"/>
</dbReference>
<dbReference type="InterPro" id="IPR050369">
    <property type="entry name" value="RBOH/FRE"/>
</dbReference>
<gene>
    <name evidence="4" type="ORF">GB993_09175</name>
</gene>
<dbReference type="Proteomes" id="UP000449209">
    <property type="component" value="Unassembled WGS sequence"/>
</dbReference>
<feature type="transmembrane region" description="Helical" evidence="2">
    <location>
        <begin position="12"/>
        <end position="33"/>
    </location>
</feature>
<dbReference type="InterPro" id="IPR001433">
    <property type="entry name" value="OxRdtase_FAD/NAD-bd"/>
</dbReference>
<dbReference type="InterPro" id="IPR013112">
    <property type="entry name" value="FAD-bd_8"/>
</dbReference>